<feature type="transmembrane region" description="Helical" evidence="7">
    <location>
        <begin position="572"/>
        <end position="594"/>
    </location>
</feature>
<feature type="transmembrane region" description="Helical" evidence="7">
    <location>
        <begin position="143"/>
        <end position="160"/>
    </location>
</feature>
<dbReference type="OrthoDB" id="28755at2759"/>
<dbReference type="Pfam" id="PF13347">
    <property type="entry name" value="MFS_2"/>
    <property type="match status" value="1"/>
</dbReference>
<comment type="subcellular location">
    <subcellularLocation>
        <location evidence="1">Membrane</location>
        <topology evidence="1">Multi-pass membrane protein</topology>
    </subcellularLocation>
</comment>
<sequence length="626" mass="69452">MVDKLHEYQGLTGRFHGFRDKIQEKWSGWKEWKDGIPTDKGISGIFNHLRGPPKLERSLDDYSHVYRQKSRKELVRVSAAVMGIEFSYAAETAFVSPTLLKIGVDHQHMTLVWALSPLIGFFLTPILGSVSDRCRSKYGRRRPFILLLSIGVFLGLLLVPNGEDLGYKFGDPLPLPNRTVHLGHRVTAKVIDDTPTAPSSSHNWGIFFTILGTVLLDFDADACQSPARAYLLDVTVPDDHAKGLSTFTIMAGLGGFMGYGLGGINWDVTRLGQALGGHVHATFTLITIIFIICVSYTITSFKEIPLFLLERDEFNAALEQQQQQQKQDKDNEYEKITDEETASYGTLPNERHDDLILKQLSADNKRHGSVPMIPEINIDTSYDNYGFDDKDKPDPRATLMEYLLSIIYMPHSVRMVCLTNLFCWMAHVCYSLYFTDFVGEAVYGGNPKAPEGSVERELYESGVRFGCWGMSMYSLSCACYSLIIEKLIARFKAKKVYVCGLLFYSTGMMLMALTKHPIGVIVFSWTAGVMYSTLFTMPYLLIAHYHASSTFEVTMDGEAIQSGSVRGLGTDVAIVSSMVFLAQFLLSCCLGTIVSVSGTTTAVVCVASTLAACGAIAATQVMYLDL</sequence>
<evidence type="ECO:0008006" key="10">
    <source>
        <dbReference type="Google" id="ProtNLM"/>
    </source>
</evidence>
<evidence type="ECO:0000256" key="1">
    <source>
        <dbReference type="ARBA" id="ARBA00004141"/>
    </source>
</evidence>
<keyword evidence="2" id="KW-0813">Transport</keyword>
<evidence type="ECO:0000256" key="6">
    <source>
        <dbReference type="SAM" id="Coils"/>
    </source>
</evidence>
<reference evidence="8 9" key="1">
    <citation type="submission" date="2020-08" db="EMBL/GenBank/DDBJ databases">
        <title>Aphidius gifuensis genome sequencing and assembly.</title>
        <authorList>
            <person name="Du Z."/>
        </authorList>
    </citation>
    <scope>NUCLEOTIDE SEQUENCE [LARGE SCALE GENOMIC DNA]</scope>
    <source>
        <strain evidence="8">YNYX2018</strain>
        <tissue evidence="8">Adults</tissue>
    </source>
</reference>
<dbReference type="CDD" id="cd17313">
    <property type="entry name" value="MFS_SLC45_SUC"/>
    <property type="match status" value="1"/>
</dbReference>
<feature type="transmembrane region" description="Helical" evidence="7">
    <location>
        <begin position="243"/>
        <end position="261"/>
    </location>
</feature>
<proteinExistence type="predicted"/>
<dbReference type="EMBL" id="JACMRX010000002">
    <property type="protein sequence ID" value="KAF7995436.1"/>
    <property type="molecule type" value="Genomic_DNA"/>
</dbReference>
<dbReference type="GO" id="GO:0008506">
    <property type="term" value="F:sucrose:proton symporter activity"/>
    <property type="evidence" value="ECO:0007669"/>
    <property type="project" value="TreeGrafter"/>
</dbReference>
<dbReference type="Proteomes" id="UP000639338">
    <property type="component" value="Unassembled WGS sequence"/>
</dbReference>
<evidence type="ECO:0000313" key="8">
    <source>
        <dbReference type="EMBL" id="KAF7995436.1"/>
    </source>
</evidence>
<feature type="transmembrane region" description="Helical" evidence="7">
    <location>
        <begin position="496"/>
        <end position="514"/>
    </location>
</feature>
<evidence type="ECO:0000256" key="7">
    <source>
        <dbReference type="SAM" id="Phobius"/>
    </source>
</evidence>
<dbReference type="GO" id="GO:0016020">
    <property type="term" value="C:membrane"/>
    <property type="evidence" value="ECO:0007669"/>
    <property type="project" value="UniProtKB-SubCell"/>
</dbReference>
<keyword evidence="6" id="KW-0175">Coiled coil</keyword>
<dbReference type="SUPFAM" id="SSF103473">
    <property type="entry name" value="MFS general substrate transporter"/>
    <property type="match status" value="1"/>
</dbReference>
<dbReference type="Gene3D" id="1.20.1250.20">
    <property type="entry name" value="MFS general substrate transporter like domains"/>
    <property type="match status" value="2"/>
</dbReference>
<dbReference type="InterPro" id="IPR036259">
    <property type="entry name" value="MFS_trans_sf"/>
</dbReference>
<feature type="transmembrane region" description="Helical" evidence="7">
    <location>
        <begin position="281"/>
        <end position="301"/>
    </location>
</feature>
<name>A0A834Y018_APHGI</name>
<keyword evidence="5 7" id="KW-0472">Membrane</keyword>
<feature type="coiled-coil region" evidence="6">
    <location>
        <begin position="311"/>
        <end position="339"/>
    </location>
</feature>
<dbReference type="AlphaFoldDB" id="A0A834Y018"/>
<feature type="transmembrane region" description="Helical" evidence="7">
    <location>
        <begin position="520"/>
        <end position="542"/>
    </location>
</feature>
<evidence type="ECO:0000256" key="5">
    <source>
        <dbReference type="ARBA" id="ARBA00023136"/>
    </source>
</evidence>
<gene>
    <name evidence="8" type="ORF">HCN44_006543</name>
</gene>
<feature type="transmembrane region" description="Helical" evidence="7">
    <location>
        <begin position="74"/>
        <end position="90"/>
    </location>
</feature>
<dbReference type="PANTHER" id="PTHR19432">
    <property type="entry name" value="SUGAR TRANSPORTER"/>
    <property type="match status" value="1"/>
</dbReference>
<feature type="transmembrane region" description="Helical" evidence="7">
    <location>
        <begin position="110"/>
        <end position="131"/>
    </location>
</feature>
<protein>
    <recommendedName>
        <fullName evidence="10">Proton-associated sugar transporter A</fullName>
    </recommendedName>
</protein>
<comment type="caution">
    <text evidence="8">The sequence shown here is derived from an EMBL/GenBank/DDBJ whole genome shotgun (WGS) entry which is preliminary data.</text>
</comment>
<keyword evidence="9" id="KW-1185">Reference proteome</keyword>
<accession>A0A834Y018</accession>
<keyword evidence="4 7" id="KW-1133">Transmembrane helix</keyword>
<organism evidence="8 9">
    <name type="scientific">Aphidius gifuensis</name>
    <name type="common">Parasitoid wasp</name>
    <dbReference type="NCBI Taxonomy" id="684658"/>
    <lineage>
        <taxon>Eukaryota</taxon>
        <taxon>Metazoa</taxon>
        <taxon>Ecdysozoa</taxon>
        <taxon>Arthropoda</taxon>
        <taxon>Hexapoda</taxon>
        <taxon>Insecta</taxon>
        <taxon>Pterygota</taxon>
        <taxon>Neoptera</taxon>
        <taxon>Endopterygota</taxon>
        <taxon>Hymenoptera</taxon>
        <taxon>Apocrita</taxon>
        <taxon>Ichneumonoidea</taxon>
        <taxon>Braconidae</taxon>
        <taxon>Aphidiinae</taxon>
        <taxon>Aphidius</taxon>
    </lineage>
</organism>
<evidence type="ECO:0000313" key="9">
    <source>
        <dbReference type="Proteomes" id="UP000639338"/>
    </source>
</evidence>
<evidence type="ECO:0000256" key="2">
    <source>
        <dbReference type="ARBA" id="ARBA00022448"/>
    </source>
</evidence>
<dbReference type="PANTHER" id="PTHR19432:SF35">
    <property type="entry name" value="SOLUTE CARRIER FAMILY 45 MEMBER 3 ISOFORM X1"/>
    <property type="match status" value="1"/>
</dbReference>
<evidence type="ECO:0000256" key="3">
    <source>
        <dbReference type="ARBA" id="ARBA00022692"/>
    </source>
</evidence>
<keyword evidence="3 7" id="KW-0812">Transmembrane</keyword>
<evidence type="ECO:0000256" key="4">
    <source>
        <dbReference type="ARBA" id="ARBA00022989"/>
    </source>
</evidence>
<feature type="transmembrane region" description="Helical" evidence="7">
    <location>
        <begin position="600"/>
        <end position="624"/>
    </location>
</feature>